<sequence length="621" mass="70018">MKKPMSPQLQPAFPACFTRRLSVGGPLRRFALLLSLVFTLASIAFAQSPEKAPAPPAWIAESNRYANMLIEISFKHSPEFGSGQGLAEFDTKVAQPTLADENAERQETEAVVAKLEAAEKSEKDPKVKEDLEIMIRRMQLRFRDQDYARAREVPFYNASQRVFSGVRLLLDDQTPDDRRPAAVTRVREYAGLEAGYTPLTEILKKRTEEQMAKAGVIYPAKTEIETEMSRNANYTEGMAALLKKHKLTGWEEPLAKLKQQLTDYDAWVRANVLPKARSDFREAPERYALDLEGYGIDIPPAQLTKMAHDSFVEIQGEMKSVAAQIAKQRNLPSSDYRDVIHELKKQQIVGDAILPFYENRLKQIEQIIVDQQIVSLPSRPAKIRIATAAETAQQPAPHMVPPPFIHNTGQRGEFVLPLNIPAGPGQPASEKYDDFTFDAAAWTLTAHEARPGHELQFDSMLEHGVSLARARYAFNSTNAEGWGLYSEYLIKPYMPLEGQLISLQLRLQRAARAFLDPELQSGKVTPEDAYRVLEHDVCLSHAFAQEEVERFTYRAPGQANSYFYGYTRLLSLREETEKALAAKGVKFDQKKFHDFILAQGLLPPDLMRKAVLEEFVPAQAK</sequence>
<dbReference type="KEGG" id="aba:Acid345_0262"/>
<reference evidence="1 2" key="1">
    <citation type="journal article" date="2009" name="Appl. Environ. Microbiol.">
        <title>Three genomes from the phylum Acidobacteria provide insight into the lifestyles of these microorganisms in soils.</title>
        <authorList>
            <person name="Ward N.L."/>
            <person name="Challacombe J.F."/>
            <person name="Janssen P.H."/>
            <person name="Henrissat B."/>
            <person name="Coutinho P.M."/>
            <person name="Wu M."/>
            <person name="Xie G."/>
            <person name="Haft D.H."/>
            <person name="Sait M."/>
            <person name="Badger J."/>
            <person name="Barabote R.D."/>
            <person name="Bradley B."/>
            <person name="Brettin T.S."/>
            <person name="Brinkac L.M."/>
            <person name="Bruce D."/>
            <person name="Creasy T."/>
            <person name="Daugherty S.C."/>
            <person name="Davidsen T.M."/>
            <person name="DeBoy R.T."/>
            <person name="Detter J.C."/>
            <person name="Dodson R.J."/>
            <person name="Durkin A.S."/>
            <person name="Ganapathy A."/>
            <person name="Gwinn-Giglio M."/>
            <person name="Han C.S."/>
            <person name="Khouri H."/>
            <person name="Kiss H."/>
            <person name="Kothari S.P."/>
            <person name="Madupu R."/>
            <person name="Nelson K.E."/>
            <person name="Nelson W.C."/>
            <person name="Paulsen I."/>
            <person name="Penn K."/>
            <person name="Ren Q."/>
            <person name="Rosovitz M.J."/>
            <person name="Selengut J.D."/>
            <person name="Shrivastava S."/>
            <person name="Sullivan S.A."/>
            <person name="Tapia R."/>
            <person name="Thompson L.S."/>
            <person name="Watkins K.L."/>
            <person name="Yang Q."/>
            <person name="Yu C."/>
            <person name="Zafar N."/>
            <person name="Zhou L."/>
            <person name="Kuske C.R."/>
        </authorList>
    </citation>
    <scope>NUCLEOTIDE SEQUENCE [LARGE SCALE GENOMIC DNA]</scope>
    <source>
        <strain evidence="1 2">Ellin345</strain>
    </source>
</reference>
<evidence type="ECO:0000313" key="2">
    <source>
        <dbReference type="Proteomes" id="UP000002432"/>
    </source>
</evidence>
<evidence type="ECO:0000313" key="1">
    <source>
        <dbReference type="EMBL" id="ABF39267.1"/>
    </source>
</evidence>
<accession>Q1IV33</accession>
<gene>
    <name evidence="1" type="ordered locus">Acid345_0262</name>
</gene>
<dbReference type="Proteomes" id="UP000002432">
    <property type="component" value="Chromosome"/>
</dbReference>
<name>Q1IV33_KORVE</name>
<dbReference type="AlphaFoldDB" id="Q1IV33"/>
<dbReference type="STRING" id="204669.Acid345_0262"/>
<keyword evidence="2" id="KW-1185">Reference proteome</keyword>
<dbReference type="eggNOG" id="COG4805">
    <property type="taxonomic scope" value="Bacteria"/>
</dbReference>
<dbReference type="Pfam" id="PF05960">
    <property type="entry name" value="DUF885"/>
    <property type="match status" value="1"/>
</dbReference>
<dbReference type="InterPro" id="IPR010281">
    <property type="entry name" value="DUF885"/>
</dbReference>
<dbReference type="PANTHER" id="PTHR33361:SF2">
    <property type="entry name" value="DUF885 DOMAIN-CONTAINING PROTEIN"/>
    <property type="match status" value="1"/>
</dbReference>
<protein>
    <recommendedName>
        <fullName evidence="3">DUF885 domain-containing protein</fullName>
    </recommendedName>
</protein>
<organism evidence="1 2">
    <name type="scientific">Koribacter versatilis (strain Ellin345)</name>
    <dbReference type="NCBI Taxonomy" id="204669"/>
    <lineage>
        <taxon>Bacteria</taxon>
        <taxon>Pseudomonadati</taxon>
        <taxon>Acidobacteriota</taxon>
        <taxon>Terriglobia</taxon>
        <taxon>Terriglobales</taxon>
        <taxon>Candidatus Korobacteraceae</taxon>
        <taxon>Candidatus Korobacter</taxon>
    </lineage>
</organism>
<dbReference type="EnsemblBacteria" id="ABF39267">
    <property type="protein sequence ID" value="ABF39267"/>
    <property type="gene ID" value="Acid345_0262"/>
</dbReference>
<dbReference type="PANTHER" id="PTHR33361">
    <property type="entry name" value="GLR0591 PROTEIN"/>
    <property type="match status" value="1"/>
</dbReference>
<proteinExistence type="predicted"/>
<dbReference type="HOGENOM" id="CLU_436716_0_0_0"/>
<evidence type="ECO:0008006" key="3">
    <source>
        <dbReference type="Google" id="ProtNLM"/>
    </source>
</evidence>
<dbReference type="EMBL" id="CP000360">
    <property type="protein sequence ID" value="ABF39267.1"/>
    <property type="molecule type" value="Genomic_DNA"/>
</dbReference>